<evidence type="ECO:0000256" key="1">
    <source>
        <dbReference type="ARBA" id="ARBA00006040"/>
    </source>
</evidence>
<dbReference type="InterPro" id="IPR001567">
    <property type="entry name" value="Pept_M3A_M3B_dom"/>
</dbReference>
<dbReference type="GO" id="GO:0004180">
    <property type="term" value="F:carboxypeptidase activity"/>
    <property type="evidence" value="ECO:0007669"/>
    <property type="project" value="TreeGrafter"/>
</dbReference>
<keyword evidence="5 7" id="KW-0862">Zinc</keyword>
<dbReference type="PANTHER" id="PTHR43660:SF1">
    <property type="entry name" value="DIPEPTIDYL CARBOXYPEPTIDASE"/>
    <property type="match status" value="1"/>
</dbReference>
<dbReference type="RefSeq" id="WP_104507155.1">
    <property type="nucleotide sequence ID" value="NZ_JACIGC010000003.1"/>
</dbReference>
<keyword evidence="4 7" id="KW-0378">Hydrolase</keyword>
<dbReference type="GO" id="GO:0006508">
    <property type="term" value="P:proteolysis"/>
    <property type="evidence" value="ECO:0007669"/>
    <property type="project" value="UniProtKB-KW"/>
</dbReference>
<keyword evidence="3 7" id="KW-0479">Metal-binding</keyword>
<accession>A0A2S6NC24</accession>
<feature type="domain" description="Peptidase M3A/M3B catalytic" evidence="8">
    <location>
        <begin position="229"/>
        <end position="676"/>
    </location>
</feature>
<dbReference type="InterPro" id="IPR024079">
    <property type="entry name" value="MetalloPept_cat_dom_sf"/>
</dbReference>
<evidence type="ECO:0000256" key="5">
    <source>
        <dbReference type="ARBA" id="ARBA00022833"/>
    </source>
</evidence>
<evidence type="ECO:0000256" key="3">
    <source>
        <dbReference type="ARBA" id="ARBA00022723"/>
    </source>
</evidence>
<dbReference type="FunFam" id="3.40.390.10:FF:000009">
    <property type="entry name" value="Oligopeptidase A"/>
    <property type="match status" value="1"/>
</dbReference>
<gene>
    <name evidence="9" type="ORF">CCR94_06990</name>
</gene>
<dbReference type="InterPro" id="IPR045090">
    <property type="entry name" value="Pept_M3A_M3B"/>
</dbReference>
<name>A0A2S6NC24_9HYPH</name>
<dbReference type="CDD" id="cd06456">
    <property type="entry name" value="M3A_DCP"/>
    <property type="match status" value="1"/>
</dbReference>
<dbReference type="GO" id="GO:0005829">
    <property type="term" value="C:cytosol"/>
    <property type="evidence" value="ECO:0007669"/>
    <property type="project" value="TreeGrafter"/>
</dbReference>
<dbReference type="Gene3D" id="3.40.390.10">
    <property type="entry name" value="Collagenase (Catalytic Domain)"/>
    <property type="match status" value="1"/>
</dbReference>
<comment type="cofactor">
    <cofactor evidence="7">
        <name>Zn(2+)</name>
        <dbReference type="ChEBI" id="CHEBI:29105"/>
    </cofactor>
    <text evidence="7">Binds 1 zinc ion.</text>
</comment>
<proteinExistence type="inferred from homology"/>
<dbReference type="Proteomes" id="UP000239089">
    <property type="component" value="Unassembled WGS sequence"/>
</dbReference>
<dbReference type="Gene3D" id="1.10.1370.10">
    <property type="entry name" value="Neurolysin, domain 3"/>
    <property type="match status" value="1"/>
</dbReference>
<sequence>MTGQNPLLIEWTTPFALPPFTQIRTDQFPAAFDQALREHEQEIAALTANPDAPTFANTIDALELAGQKLNQVGGVFWNLTGTDSTEELRAIEREISPLLTRHYTAISLNPDLFARVAELYRRRETLTLDEEQARLLELTYKGFVRTGAQLQGAARARYAEIAEQLTTLETEFAQNLLADETDFLFELEETDLAGVAEDVKAAAAQTAKDRNTTKPYALTLQRSNVEAFLSQSSRRDLREDLFKAWIARGENPGKTDNRPLIAQILALRQEKARLLGYETFADYKLEPTMAREPRAAMALMEQLWAPALRGAEDERAALQQIVDEEGGNFPLAAPDWRYYAEKLRRSRYALDQAELANYFQLERMIEAAFHCAEKLFDLRFQQRRDLPVYHPDVRAYEVTDGQGRHVAIFYGDYFARAGKRSGAWMSGFRGQRKLGGEERPVIVNVMNFSKPSPDRPSLLSLTEVMTLFHEFGHALHGMLSDVVYPSMSGTSTPTDFVEFPSQLYEHWALRPEVLQKFATHHETGAAMPQAMIDRIVAARHFNQGFGTVEFLASALVDFKLHWRPDAPEDIGAAETEILTGVAMPAFMVMRHRSPHFGHIFAGEGYAAGYYSYLWSETLDADGFAAFEETGDIFDPETARRLRDNVYAAGNRRDPNVAYAAFRGRAPDTAALLRKKGFA</sequence>
<evidence type="ECO:0000256" key="2">
    <source>
        <dbReference type="ARBA" id="ARBA00022670"/>
    </source>
</evidence>
<protein>
    <submittedName>
        <fullName evidence="9">Peptidase M3</fullName>
    </submittedName>
</protein>
<keyword evidence="2 7" id="KW-0645">Protease</keyword>
<evidence type="ECO:0000256" key="4">
    <source>
        <dbReference type="ARBA" id="ARBA00022801"/>
    </source>
</evidence>
<reference evidence="9 10" key="1">
    <citation type="journal article" date="2018" name="Arch. Microbiol.">
        <title>New insights into the metabolic potential of the phototrophic purple bacterium Rhodopila globiformis DSM 161(T) from its draft genome sequence and evidence for a vanadium-dependent nitrogenase.</title>
        <authorList>
            <person name="Imhoff J.F."/>
            <person name="Rahn T."/>
            <person name="Kunzel S."/>
            <person name="Neulinger S.C."/>
        </authorList>
    </citation>
    <scope>NUCLEOTIDE SEQUENCE [LARGE SCALE GENOMIC DNA]</scope>
    <source>
        <strain evidence="9 10">DSM 16996</strain>
    </source>
</reference>
<dbReference type="GO" id="GO:0046872">
    <property type="term" value="F:metal ion binding"/>
    <property type="evidence" value="ECO:0007669"/>
    <property type="project" value="UniProtKB-UniRule"/>
</dbReference>
<evidence type="ECO:0000256" key="6">
    <source>
        <dbReference type="ARBA" id="ARBA00023049"/>
    </source>
</evidence>
<dbReference type="SUPFAM" id="SSF55486">
    <property type="entry name" value="Metalloproteases ('zincins'), catalytic domain"/>
    <property type="match status" value="1"/>
</dbReference>
<dbReference type="InterPro" id="IPR024077">
    <property type="entry name" value="Neurolysin/TOP_dom2"/>
</dbReference>
<dbReference type="GO" id="GO:0004222">
    <property type="term" value="F:metalloendopeptidase activity"/>
    <property type="evidence" value="ECO:0007669"/>
    <property type="project" value="UniProtKB-EC"/>
</dbReference>
<keyword evidence="10" id="KW-1185">Reference proteome</keyword>
<dbReference type="OrthoDB" id="9773538at2"/>
<evidence type="ECO:0000256" key="7">
    <source>
        <dbReference type="RuleBase" id="RU003435"/>
    </source>
</evidence>
<evidence type="ECO:0000313" key="10">
    <source>
        <dbReference type="Proteomes" id="UP000239089"/>
    </source>
</evidence>
<comment type="similarity">
    <text evidence="1 7">Belongs to the peptidase M3 family.</text>
</comment>
<evidence type="ECO:0000259" key="8">
    <source>
        <dbReference type="Pfam" id="PF01432"/>
    </source>
</evidence>
<dbReference type="AlphaFoldDB" id="A0A2S6NC24"/>
<comment type="caution">
    <text evidence="9">The sequence shown here is derived from an EMBL/GenBank/DDBJ whole genome shotgun (WGS) entry which is preliminary data.</text>
</comment>
<dbReference type="Gene3D" id="1.20.1050.40">
    <property type="entry name" value="Endopeptidase. Chain P, domain 1"/>
    <property type="match status" value="1"/>
</dbReference>
<keyword evidence="6 7" id="KW-0482">Metalloprotease</keyword>
<evidence type="ECO:0000313" key="9">
    <source>
        <dbReference type="EMBL" id="PPQ32157.1"/>
    </source>
</evidence>
<dbReference type="InterPro" id="IPR034005">
    <property type="entry name" value="M3A_DCP"/>
</dbReference>
<dbReference type="EMBL" id="NHSJ01000043">
    <property type="protein sequence ID" value="PPQ32157.1"/>
    <property type="molecule type" value="Genomic_DNA"/>
</dbReference>
<organism evidence="9 10">
    <name type="scientific">Rhodoblastus sphagnicola</name>
    <dbReference type="NCBI Taxonomy" id="333368"/>
    <lineage>
        <taxon>Bacteria</taxon>
        <taxon>Pseudomonadati</taxon>
        <taxon>Pseudomonadota</taxon>
        <taxon>Alphaproteobacteria</taxon>
        <taxon>Hyphomicrobiales</taxon>
        <taxon>Rhodoblastaceae</taxon>
        <taxon>Rhodoblastus</taxon>
    </lineage>
</organism>
<dbReference type="Pfam" id="PF01432">
    <property type="entry name" value="Peptidase_M3"/>
    <property type="match status" value="1"/>
</dbReference>
<dbReference type="InterPro" id="IPR024080">
    <property type="entry name" value="Neurolysin/TOP_N"/>
</dbReference>
<dbReference type="PANTHER" id="PTHR43660">
    <property type="entry name" value="DIPEPTIDYL CARBOXYPEPTIDASE"/>
    <property type="match status" value="1"/>
</dbReference>